<sequence length="363" mass="40587">MAIDLHNKDSLLLPPPQSLFFTDQSSNTLSGNNSKYLSQAWSSCFSSSDFGFSLSSPVESELGSTESECDQDDDYFSELTRQMSHYMLQDDENRHANEAWSFAGSPQSTKWSTLGASQEEVLTTGKFGNLKLNGEKLGYNNSERFAGTSLEPASVPLAMRKPRNPNIEIHSKQALIDYQIRAIQLYKLRQEQIMKQKQESLYWGKQASGYSHLEHEKQEARPFHQSKGRTCGGFGNRQKVSWANLQHHRTGSEMTAVFLGDSGSRSGSCGTGVFLPRGIGNTCESRKKRGCPTVLIPARVVQALKLHSDKMGTDSTSNTPTFPLQHDALMGDVRNGLRIQKKSQYRAVPAKKQEMCLPQEWTY</sequence>
<comment type="caution">
    <text evidence="1">The sequence shown here is derived from an EMBL/GenBank/DDBJ whole genome shotgun (WGS) entry which is preliminary data.</text>
</comment>
<organism evidence="1 2">
    <name type="scientific">Manihot esculenta</name>
    <name type="common">Cassava</name>
    <name type="synonym">Jatropha manihot</name>
    <dbReference type="NCBI Taxonomy" id="3983"/>
    <lineage>
        <taxon>Eukaryota</taxon>
        <taxon>Viridiplantae</taxon>
        <taxon>Streptophyta</taxon>
        <taxon>Embryophyta</taxon>
        <taxon>Tracheophyta</taxon>
        <taxon>Spermatophyta</taxon>
        <taxon>Magnoliopsida</taxon>
        <taxon>eudicotyledons</taxon>
        <taxon>Gunneridae</taxon>
        <taxon>Pentapetalae</taxon>
        <taxon>rosids</taxon>
        <taxon>fabids</taxon>
        <taxon>Malpighiales</taxon>
        <taxon>Euphorbiaceae</taxon>
        <taxon>Crotonoideae</taxon>
        <taxon>Manihoteae</taxon>
        <taxon>Manihot</taxon>
    </lineage>
</organism>
<dbReference type="AlphaFoldDB" id="A0A2C9WDA8"/>
<dbReference type="OMA" id="TRQMTHY"/>
<accession>A0A2C9WDA8</accession>
<protein>
    <submittedName>
        <fullName evidence="1">Uncharacterized protein</fullName>
    </submittedName>
</protein>
<dbReference type="PANTHER" id="PTHR33356:SF16">
    <property type="entry name" value="G PATCH DOMAIN PROTEIN"/>
    <property type="match status" value="1"/>
</dbReference>
<evidence type="ECO:0000313" key="1">
    <source>
        <dbReference type="EMBL" id="OAY57805.1"/>
    </source>
</evidence>
<name>A0A2C9WDA8_MANES</name>
<dbReference type="PANTHER" id="PTHR33356">
    <property type="entry name" value="TIP41-LIKE PROTEIN"/>
    <property type="match status" value="1"/>
</dbReference>
<dbReference type="Gramene" id="Manes.02G125700.1.v8.1">
    <property type="protein sequence ID" value="Manes.02G125700.1.v8.1.CDS"/>
    <property type="gene ID" value="Manes.02G125700.v8.1"/>
</dbReference>
<proteinExistence type="predicted"/>
<reference evidence="2" key="1">
    <citation type="journal article" date="2016" name="Nat. Biotechnol.">
        <title>Sequencing wild and cultivated cassava and related species reveals extensive interspecific hybridization and genetic diversity.</title>
        <authorList>
            <person name="Bredeson J.V."/>
            <person name="Lyons J.B."/>
            <person name="Prochnik S.E."/>
            <person name="Wu G.A."/>
            <person name="Ha C.M."/>
            <person name="Edsinger-Gonzales E."/>
            <person name="Grimwood J."/>
            <person name="Schmutz J."/>
            <person name="Rabbi I.Y."/>
            <person name="Egesi C."/>
            <person name="Nauluvula P."/>
            <person name="Lebot V."/>
            <person name="Ndunguru J."/>
            <person name="Mkamilo G."/>
            <person name="Bart R.S."/>
            <person name="Setter T.L."/>
            <person name="Gleadow R.M."/>
            <person name="Kulakow P."/>
            <person name="Ferguson M.E."/>
            <person name="Rounsley S."/>
            <person name="Rokhsar D.S."/>
        </authorList>
    </citation>
    <scope>NUCLEOTIDE SEQUENCE [LARGE SCALE GENOMIC DNA]</scope>
    <source>
        <strain evidence="2">cv. AM560-2</strain>
    </source>
</reference>
<evidence type="ECO:0000313" key="2">
    <source>
        <dbReference type="Proteomes" id="UP000091857"/>
    </source>
</evidence>
<dbReference type="Proteomes" id="UP000091857">
    <property type="component" value="Chromosome 2"/>
</dbReference>
<gene>
    <name evidence="1" type="ORF">MANES_02G125700v8</name>
</gene>
<keyword evidence="2" id="KW-1185">Reference proteome</keyword>
<dbReference type="OrthoDB" id="1709562at2759"/>
<dbReference type="STRING" id="3983.A0A2C9WDA8"/>
<dbReference type="EMBL" id="CM004388">
    <property type="protein sequence ID" value="OAY57805.1"/>
    <property type="molecule type" value="Genomic_DNA"/>
</dbReference>